<accession>A0ABN1NNT0</accession>
<dbReference type="EMBL" id="BAAAHG010000017">
    <property type="protein sequence ID" value="GAA0913125.1"/>
    <property type="molecule type" value="Genomic_DNA"/>
</dbReference>
<reference evidence="1 2" key="1">
    <citation type="journal article" date="2019" name="Int. J. Syst. Evol. Microbiol.">
        <title>The Global Catalogue of Microorganisms (GCM) 10K type strain sequencing project: providing services to taxonomists for standard genome sequencing and annotation.</title>
        <authorList>
            <consortium name="The Broad Institute Genomics Platform"/>
            <consortium name="The Broad Institute Genome Sequencing Center for Infectious Disease"/>
            <person name="Wu L."/>
            <person name="Ma J."/>
        </authorList>
    </citation>
    <scope>NUCLEOTIDE SEQUENCE [LARGE SCALE GENOMIC DNA]</scope>
    <source>
        <strain evidence="1 2">JCM 10673</strain>
    </source>
</reference>
<sequence length="87" mass="8812">MFGLGSVWARGAFVVGVAGEWSWRGSGRDGGVRVVGECGWWGVLAVGVLGDVGGGSGIQGVRDVWCLWCAVVVVGVGRAVLRVAAPG</sequence>
<comment type="caution">
    <text evidence="1">The sequence shown here is derived from an EMBL/GenBank/DDBJ whole genome shotgun (WGS) entry which is preliminary data.</text>
</comment>
<name>A0ABN1NNT0_9ACTN</name>
<evidence type="ECO:0000313" key="2">
    <source>
        <dbReference type="Proteomes" id="UP001501005"/>
    </source>
</evidence>
<evidence type="ECO:0000313" key="1">
    <source>
        <dbReference type="EMBL" id="GAA0913125.1"/>
    </source>
</evidence>
<keyword evidence="2" id="KW-1185">Reference proteome</keyword>
<organism evidence="1 2">
    <name type="scientific">Streptomyces thermoalcalitolerans</name>
    <dbReference type="NCBI Taxonomy" id="65605"/>
    <lineage>
        <taxon>Bacteria</taxon>
        <taxon>Bacillati</taxon>
        <taxon>Actinomycetota</taxon>
        <taxon>Actinomycetes</taxon>
        <taxon>Kitasatosporales</taxon>
        <taxon>Streptomycetaceae</taxon>
        <taxon>Streptomyces</taxon>
    </lineage>
</organism>
<dbReference type="Proteomes" id="UP001501005">
    <property type="component" value="Unassembled WGS sequence"/>
</dbReference>
<gene>
    <name evidence="1" type="ORF">GCM10009549_26010</name>
</gene>
<proteinExistence type="predicted"/>
<protein>
    <submittedName>
        <fullName evidence="1">Uncharacterized protein</fullName>
    </submittedName>
</protein>